<reference evidence="2" key="1">
    <citation type="submission" date="2016-10" db="EMBL/GenBank/DDBJ databases">
        <authorList>
            <person name="Varghese N."/>
            <person name="Submissions S."/>
        </authorList>
    </citation>
    <scope>NUCLEOTIDE SEQUENCE [LARGE SCALE GENOMIC DNA]</scope>
    <source>
        <strain evidence="2">DSM 17616</strain>
    </source>
</reference>
<proteinExistence type="predicted"/>
<dbReference type="Proteomes" id="UP000199371">
    <property type="component" value="Unassembled WGS sequence"/>
</dbReference>
<organism evidence="1 2">
    <name type="scientific">Rheinheimera pacifica</name>
    <dbReference type="NCBI Taxonomy" id="173990"/>
    <lineage>
        <taxon>Bacteria</taxon>
        <taxon>Pseudomonadati</taxon>
        <taxon>Pseudomonadota</taxon>
        <taxon>Gammaproteobacteria</taxon>
        <taxon>Chromatiales</taxon>
        <taxon>Chromatiaceae</taxon>
        <taxon>Rheinheimera</taxon>
    </lineage>
</organism>
<name>A0A1H6N0G7_9GAMM</name>
<dbReference type="OrthoDB" id="6401881at2"/>
<sequence length="146" mass="16241">MDISGIRQNIAVEKSQYSQYNTNAISNFKSSGISSDNTVTEPEKVHIDMRNISPDEYSELVRSGIADIPVPMILPDGQYHLDGKQSDLSNKKVDYIGQIEKSIEFSKSIGDHKSVDFLTGRLDQVKKLHGLEYIPIQDSKGIDVAV</sequence>
<dbReference type="EMBL" id="FNXF01000016">
    <property type="protein sequence ID" value="SEI08005.1"/>
    <property type="molecule type" value="Genomic_DNA"/>
</dbReference>
<dbReference type="RefSeq" id="WP_092795911.1">
    <property type="nucleotide sequence ID" value="NZ_FNXF01000016.1"/>
</dbReference>
<dbReference type="AlphaFoldDB" id="A0A1H6N0G7"/>
<evidence type="ECO:0000313" key="2">
    <source>
        <dbReference type="Proteomes" id="UP000199371"/>
    </source>
</evidence>
<gene>
    <name evidence="1" type="ORF">SAMN05660691_03420</name>
</gene>
<evidence type="ECO:0000313" key="1">
    <source>
        <dbReference type="EMBL" id="SEI08005.1"/>
    </source>
</evidence>
<protein>
    <submittedName>
        <fullName evidence="1">Uncharacterized protein</fullName>
    </submittedName>
</protein>
<dbReference type="STRING" id="173990.SAMN05660691_03420"/>
<keyword evidence="2" id="KW-1185">Reference proteome</keyword>
<accession>A0A1H6N0G7</accession>